<keyword evidence="2" id="KW-0732">Signal</keyword>
<gene>
    <name evidence="3" type="ORF">BESB_049580</name>
</gene>
<dbReference type="OrthoDB" id="329153at2759"/>
<keyword evidence="4" id="KW-1185">Reference proteome</keyword>
<dbReference type="RefSeq" id="XP_029220775.1">
    <property type="nucleotide sequence ID" value="XM_029363409.1"/>
</dbReference>
<evidence type="ECO:0000313" key="3">
    <source>
        <dbReference type="EMBL" id="PFH36766.1"/>
    </source>
</evidence>
<dbReference type="VEuPathDB" id="ToxoDB:BESB_049580"/>
<name>A0A2A9ML75_BESBE</name>
<feature type="signal peptide" evidence="2">
    <location>
        <begin position="1"/>
        <end position="25"/>
    </location>
</feature>
<dbReference type="Proteomes" id="UP000224006">
    <property type="component" value="Chromosome III"/>
</dbReference>
<dbReference type="EMBL" id="NWUJ01000003">
    <property type="protein sequence ID" value="PFH36766.1"/>
    <property type="molecule type" value="Genomic_DNA"/>
</dbReference>
<feature type="chain" id="PRO_5013015847" description="Transmembrane protein" evidence="2">
    <location>
        <begin position="26"/>
        <end position="224"/>
    </location>
</feature>
<accession>A0A2A9ML75</accession>
<evidence type="ECO:0000256" key="1">
    <source>
        <dbReference type="SAM" id="MobiDB-lite"/>
    </source>
</evidence>
<evidence type="ECO:0000256" key="2">
    <source>
        <dbReference type="SAM" id="SignalP"/>
    </source>
</evidence>
<comment type="caution">
    <text evidence="3">The sequence shown here is derived from an EMBL/GenBank/DDBJ whole genome shotgun (WGS) entry which is preliminary data.</text>
</comment>
<dbReference type="KEGG" id="bbes:BESB_049580"/>
<organism evidence="3 4">
    <name type="scientific">Besnoitia besnoiti</name>
    <name type="common">Apicomplexan protozoan</name>
    <dbReference type="NCBI Taxonomy" id="94643"/>
    <lineage>
        <taxon>Eukaryota</taxon>
        <taxon>Sar</taxon>
        <taxon>Alveolata</taxon>
        <taxon>Apicomplexa</taxon>
        <taxon>Conoidasida</taxon>
        <taxon>Coccidia</taxon>
        <taxon>Eucoccidiorida</taxon>
        <taxon>Eimeriorina</taxon>
        <taxon>Sarcocystidae</taxon>
        <taxon>Besnoitia</taxon>
    </lineage>
</organism>
<dbReference type="GeneID" id="40309888"/>
<evidence type="ECO:0000313" key="4">
    <source>
        <dbReference type="Proteomes" id="UP000224006"/>
    </source>
</evidence>
<feature type="region of interest" description="Disordered" evidence="1">
    <location>
        <begin position="200"/>
        <end position="224"/>
    </location>
</feature>
<proteinExistence type="predicted"/>
<evidence type="ECO:0008006" key="5">
    <source>
        <dbReference type="Google" id="ProtNLM"/>
    </source>
</evidence>
<feature type="compositionally biased region" description="Low complexity" evidence="1">
    <location>
        <begin position="201"/>
        <end position="210"/>
    </location>
</feature>
<protein>
    <recommendedName>
        <fullName evidence="5">Transmembrane protein</fullName>
    </recommendedName>
</protein>
<dbReference type="AlphaFoldDB" id="A0A2A9ML75"/>
<reference evidence="3 4" key="1">
    <citation type="submission" date="2017-09" db="EMBL/GenBank/DDBJ databases">
        <title>Genome sequencing of Besnoitia besnoiti strain Bb-Ger1.</title>
        <authorList>
            <person name="Schares G."/>
            <person name="Venepally P."/>
            <person name="Lorenzi H.A."/>
        </authorList>
    </citation>
    <scope>NUCLEOTIDE SEQUENCE [LARGE SCALE GENOMIC DNA]</scope>
    <source>
        <strain evidence="3 4">Bb-Ger1</strain>
    </source>
</reference>
<sequence length="224" mass="24745">MVSTNLRGVLSIGCAVSFIAAGAEAAASGTAQPSPFASTPFPDPFQFFLRETPFPSPASFSDSFGFLSRANPTDMFRTLTDSYRMAAAMPEQFLRAAADAATLLTMQHREHTQAREQPMDTPVDSSSPSRGFFIPGMPFYPANWMPVKSLFPLAENPSDWFNNFLFILWAAAHPTETAYYLKLAKSNKYPGWDYPLDGTYSHSRSSESSSYEGQYARQQKAPSN</sequence>